<keyword evidence="6" id="KW-0503">Monooxygenase</keyword>
<dbReference type="InterPro" id="IPR036396">
    <property type="entry name" value="Cyt_P450_sf"/>
</dbReference>
<dbReference type="InterPro" id="IPR001128">
    <property type="entry name" value="Cyt_P450"/>
</dbReference>
<gene>
    <name evidence="7" type="ORF">AB0E65_04065</name>
</gene>
<dbReference type="InterPro" id="IPR002401">
    <property type="entry name" value="Cyt_P450_E_grp-I"/>
</dbReference>
<dbReference type="Proteomes" id="UP001550850">
    <property type="component" value="Unassembled WGS sequence"/>
</dbReference>
<dbReference type="EMBL" id="JBEZUR010000003">
    <property type="protein sequence ID" value="MEU3553405.1"/>
    <property type="molecule type" value="Genomic_DNA"/>
</dbReference>
<dbReference type="Pfam" id="PF00067">
    <property type="entry name" value="p450"/>
    <property type="match status" value="1"/>
</dbReference>
<evidence type="ECO:0000313" key="7">
    <source>
        <dbReference type="EMBL" id="MEU3553405.1"/>
    </source>
</evidence>
<evidence type="ECO:0000256" key="2">
    <source>
        <dbReference type="ARBA" id="ARBA00022617"/>
    </source>
</evidence>
<dbReference type="Gene3D" id="1.10.630.10">
    <property type="entry name" value="Cytochrome P450"/>
    <property type="match status" value="1"/>
</dbReference>
<dbReference type="CDD" id="cd11049">
    <property type="entry name" value="CYP170A1-like"/>
    <property type="match status" value="1"/>
</dbReference>
<evidence type="ECO:0000256" key="3">
    <source>
        <dbReference type="ARBA" id="ARBA00022723"/>
    </source>
</evidence>
<keyword evidence="2" id="KW-0349">Heme</keyword>
<name>A0ABV2YCD9_9ACTN</name>
<evidence type="ECO:0000256" key="5">
    <source>
        <dbReference type="ARBA" id="ARBA00023004"/>
    </source>
</evidence>
<proteinExistence type="inferred from homology"/>
<comment type="similarity">
    <text evidence="1">Belongs to the cytochrome P450 family.</text>
</comment>
<evidence type="ECO:0000256" key="6">
    <source>
        <dbReference type="ARBA" id="ARBA00023033"/>
    </source>
</evidence>
<keyword evidence="3" id="KW-0479">Metal-binding</keyword>
<dbReference type="PANTHER" id="PTHR24291:SF50">
    <property type="entry name" value="BIFUNCTIONAL ALBAFLAVENONE MONOOXYGENASE_TERPENE SYNTHASE"/>
    <property type="match status" value="1"/>
</dbReference>
<dbReference type="PANTHER" id="PTHR24291">
    <property type="entry name" value="CYTOCHROME P450 FAMILY 4"/>
    <property type="match status" value="1"/>
</dbReference>
<dbReference type="InterPro" id="IPR050196">
    <property type="entry name" value="Cytochrome_P450_Monoox"/>
</dbReference>
<reference evidence="7 8" key="1">
    <citation type="submission" date="2024-06" db="EMBL/GenBank/DDBJ databases">
        <title>The Natural Products Discovery Center: Release of the First 8490 Sequenced Strains for Exploring Actinobacteria Biosynthetic Diversity.</title>
        <authorList>
            <person name="Kalkreuter E."/>
            <person name="Kautsar S.A."/>
            <person name="Yang D."/>
            <person name="Bader C.D."/>
            <person name="Teijaro C.N."/>
            <person name="Fluegel L."/>
            <person name="Davis C.M."/>
            <person name="Simpson J.R."/>
            <person name="Lauterbach L."/>
            <person name="Steele A.D."/>
            <person name="Gui C."/>
            <person name="Meng S."/>
            <person name="Li G."/>
            <person name="Viehrig K."/>
            <person name="Ye F."/>
            <person name="Su P."/>
            <person name="Kiefer A.F."/>
            <person name="Nichols A."/>
            <person name="Cepeda A.J."/>
            <person name="Yan W."/>
            <person name="Fan B."/>
            <person name="Jiang Y."/>
            <person name="Adhikari A."/>
            <person name="Zheng C.-J."/>
            <person name="Schuster L."/>
            <person name="Cowan T.M."/>
            <person name="Smanski M.J."/>
            <person name="Chevrette M.G."/>
            <person name="De Carvalho L.P.S."/>
            <person name="Shen B."/>
        </authorList>
    </citation>
    <scope>NUCLEOTIDE SEQUENCE [LARGE SCALE GENOMIC DNA]</scope>
    <source>
        <strain evidence="7 8">NPDC038104</strain>
    </source>
</reference>
<keyword evidence="8" id="KW-1185">Reference proteome</keyword>
<dbReference type="RefSeq" id="WP_108952623.1">
    <property type="nucleotide sequence ID" value="NZ_BEVZ01000002.1"/>
</dbReference>
<organism evidence="7 8">
    <name type="scientific">Streptomyces fragilis</name>
    <dbReference type="NCBI Taxonomy" id="67301"/>
    <lineage>
        <taxon>Bacteria</taxon>
        <taxon>Bacillati</taxon>
        <taxon>Actinomycetota</taxon>
        <taxon>Actinomycetes</taxon>
        <taxon>Kitasatosporales</taxon>
        <taxon>Streptomycetaceae</taxon>
        <taxon>Streptomyces</taxon>
    </lineage>
</organism>
<keyword evidence="4" id="KW-0560">Oxidoreductase</keyword>
<sequence length="444" mass="48976">MTDPRAIPSAPGGLPLAGHLVRLLRDPLTFLTSLPAHGDLVRIRLGPLPVVVLCDAELTRRVLTDDRVFDKGGPVYDRAREVAGNGLPTCPYSAHRRQRRMLQPAFRPARLAAYADVMTDCIDERTAAWQAGQVLSVQTEMMAIASKAAAAAFFSRSLPPAELDRILGDVTTLINGMGRRMLLIPPLDRLPTRGNRSYLRARARLRGTLDQIVAQRLSQGTDRGDLLSALIRARDTEGDGRGMSSEEVGDQTMAFFLAGTETTAATVSWALDLLARHPEVEQRVHREVDTVLDGAAAAHRDLPDLPLTARVVKETLRMRPPGWFITRSVSADAELGGHLLRAGTTVAYSAYLVHHRRDLYDDPEAFDPDRWDPGRPQPPRHALIPFAAGARRCIGDAFATTEATLALATITARWRLAHLTVRRTRPALAMTLRPRDLRMRARPR</sequence>
<evidence type="ECO:0000256" key="4">
    <source>
        <dbReference type="ARBA" id="ARBA00023002"/>
    </source>
</evidence>
<protein>
    <submittedName>
        <fullName evidence="7">Cytochrome P450</fullName>
    </submittedName>
</protein>
<keyword evidence="5" id="KW-0408">Iron</keyword>
<evidence type="ECO:0000313" key="8">
    <source>
        <dbReference type="Proteomes" id="UP001550850"/>
    </source>
</evidence>
<dbReference type="SUPFAM" id="SSF48264">
    <property type="entry name" value="Cytochrome P450"/>
    <property type="match status" value="1"/>
</dbReference>
<dbReference type="PRINTS" id="PR00463">
    <property type="entry name" value="EP450I"/>
</dbReference>
<comment type="caution">
    <text evidence="7">The sequence shown here is derived from an EMBL/GenBank/DDBJ whole genome shotgun (WGS) entry which is preliminary data.</text>
</comment>
<dbReference type="PRINTS" id="PR00385">
    <property type="entry name" value="P450"/>
</dbReference>
<accession>A0ABV2YCD9</accession>
<evidence type="ECO:0000256" key="1">
    <source>
        <dbReference type="ARBA" id="ARBA00010617"/>
    </source>
</evidence>